<comment type="caution">
    <text evidence="1">The sequence shown here is derived from an EMBL/GenBank/DDBJ whole genome shotgun (WGS) entry which is preliminary data.</text>
</comment>
<reference evidence="2" key="1">
    <citation type="submission" date="2014-05" db="EMBL/GenBank/DDBJ databases">
        <title>ATOL: Assembling a taxonomically balanced genome-scale reconstruction of the evolutionary history of the Enterobacteriaceae.</title>
        <authorList>
            <person name="Plunkett G. III"/>
            <person name="Neeno-Eckwall E.C."/>
            <person name="Glasner J.D."/>
            <person name="Perna N.T."/>
        </authorList>
    </citation>
    <scope>NUCLEOTIDE SEQUENCE [LARGE SCALE GENOMIC DNA]</scope>
    <source>
        <strain evidence="2">ATCC 49490</strain>
    </source>
</reference>
<dbReference type="Proteomes" id="UP000028630">
    <property type="component" value="Unassembled WGS sequence"/>
</dbReference>
<proteinExistence type="predicted"/>
<gene>
    <name evidence="1" type="ORF">GTGU_02642</name>
</gene>
<keyword evidence="2" id="KW-1185">Reference proteome</keyword>
<protein>
    <submittedName>
        <fullName evidence="1">Uncharacterized protein</fullName>
    </submittedName>
</protein>
<name>A0A085A801_9ENTR</name>
<evidence type="ECO:0000313" key="1">
    <source>
        <dbReference type="EMBL" id="KFC06346.1"/>
    </source>
</evidence>
<organism evidence="1 2">
    <name type="scientific">Trabulsiella guamensis ATCC 49490</name>
    <dbReference type="NCBI Taxonomy" id="1005994"/>
    <lineage>
        <taxon>Bacteria</taxon>
        <taxon>Pseudomonadati</taxon>
        <taxon>Pseudomonadota</taxon>
        <taxon>Gammaproteobacteria</taxon>
        <taxon>Enterobacterales</taxon>
        <taxon>Enterobacteriaceae</taxon>
        <taxon>Trabulsiella</taxon>
    </lineage>
</organism>
<dbReference type="EMBL" id="JMTB01000083">
    <property type="protein sequence ID" value="KFC06346.1"/>
    <property type="molecule type" value="Genomic_DNA"/>
</dbReference>
<sequence length="89" mass="10371">MAELIYMATTHLIVNPLSLSPSLVLHILEEDLYDIDMKPNQFAETDLQLTGWFAEYRERRLKSPSEFSDLPELRWSDLPNGLFGLFQKN</sequence>
<dbReference type="AlphaFoldDB" id="A0A085A801"/>
<accession>A0A085A801</accession>
<evidence type="ECO:0000313" key="2">
    <source>
        <dbReference type="Proteomes" id="UP000028630"/>
    </source>
</evidence>